<proteinExistence type="predicted"/>
<evidence type="ECO:0000256" key="1">
    <source>
        <dbReference type="SAM" id="MobiDB-lite"/>
    </source>
</evidence>
<dbReference type="EMBL" id="JAJFAZ020000007">
    <property type="protein sequence ID" value="KAI5316422.1"/>
    <property type="molecule type" value="Genomic_DNA"/>
</dbReference>
<sequence>MGSVDTPDNLRHVRPQHSISQSPHTPVQPTPRMGPVSTPDNLRHARPDFHLVVLVVNPRSGEVPEVVRIALQTDILDPLVVPVAGTGRDGKRRMARFFWDRCHPKWWPDAAAAAQKPPL</sequence>
<feature type="region of interest" description="Disordered" evidence="1">
    <location>
        <begin position="1"/>
        <end position="42"/>
    </location>
</feature>
<organism evidence="2 3">
    <name type="scientific">Prunus dulcis</name>
    <name type="common">Almond</name>
    <name type="synonym">Amygdalus dulcis</name>
    <dbReference type="NCBI Taxonomy" id="3755"/>
    <lineage>
        <taxon>Eukaryota</taxon>
        <taxon>Viridiplantae</taxon>
        <taxon>Streptophyta</taxon>
        <taxon>Embryophyta</taxon>
        <taxon>Tracheophyta</taxon>
        <taxon>Spermatophyta</taxon>
        <taxon>Magnoliopsida</taxon>
        <taxon>eudicotyledons</taxon>
        <taxon>Gunneridae</taxon>
        <taxon>Pentapetalae</taxon>
        <taxon>rosids</taxon>
        <taxon>fabids</taxon>
        <taxon>Rosales</taxon>
        <taxon>Rosaceae</taxon>
        <taxon>Amygdaloideae</taxon>
        <taxon>Amygdaleae</taxon>
        <taxon>Prunus</taxon>
    </lineage>
</organism>
<evidence type="ECO:0000313" key="3">
    <source>
        <dbReference type="Proteomes" id="UP001054821"/>
    </source>
</evidence>
<feature type="compositionally biased region" description="Polar residues" evidence="1">
    <location>
        <begin position="17"/>
        <end position="27"/>
    </location>
</feature>
<gene>
    <name evidence="2" type="ORF">L3X38_036129</name>
</gene>
<evidence type="ECO:0000313" key="2">
    <source>
        <dbReference type="EMBL" id="KAI5316422.1"/>
    </source>
</evidence>
<dbReference type="AlphaFoldDB" id="A0AAD4V2L6"/>
<keyword evidence="3" id="KW-1185">Reference proteome</keyword>
<protein>
    <submittedName>
        <fullName evidence="2">Uncharacterized protein</fullName>
    </submittedName>
</protein>
<name>A0AAD4V2L6_PRUDU</name>
<accession>A0AAD4V2L6</accession>
<reference evidence="2 3" key="1">
    <citation type="journal article" date="2022" name="G3 (Bethesda)">
        <title>Whole-genome sequence and methylome profiling of the almond [Prunus dulcis (Mill.) D.A. Webb] cultivar 'Nonpareil'.</title>
        <authorList>
            <person name="D'Amico-Willman K.M."/>
            <person name="Ouma W.Z."/>
            <person name="Meulia T."/>
            <person name="Sideli G.M."/>
            <person name="Gradziel T.M."/>
            <person name="Fresnedo-Ramirez J."/>
        </authorList>
    </citation>
    <scope>NUCLEOTIDE SEQUENCE [LARGE SCALE GENOMIC DNA]</scope>
    <source>
        <strain evidence="2">Clone GOH B32 T37-40</strain>
    </source>
</reference>
<comment type="caution">
    <text evidence="2">The sequence shown here is derived from an EMBL/GenBank/DDBJ whole genome shotgun (WGS) entry which is preliminary data.</text>
</comment>
<dbReference type="Proteomes" id="UP001054821">
    <property type="component" value="Chromosome 7"/>
</dbReference>